<feature type="region of interest" description="Disordered" evidence="1">
    <location>
        <begin position="103"/>
        <end position="131"/>
    </location>
</feature>
<reference evidence="2 3" key="1">
    <citation type="submission" date="2014-04" db="EMBL/GenBank/DDBJ databases">
        <authorList>
            <consortium name="DOE Joint Genome Institute"/>
            <person name="Kuo A."/>
            <person name="Gay G."/>
            <person name="Dore J."/>
            <person name="Kohler A."/>
            <person name="Nagy L.G."/>
            <person name="Floudas D."/>
            <person name="Copeland A."/>
            <person name="Barry K.W."/>
            <person name="Cichocki N."/>
            <person name="Veneault-Fourrey C."/>
            <person name="LaButti K."/>
            <person name="Lindquist E.A."/>
            <person name="Lipzen A."/>
            <person name="Lundell T."/>
            <person name="Morin E."/>
            <person name="Murat C."/>
            <person name="Sun H."/>
            <person name="Tunlid A."/>
            <person name="Henrissat B."/>
            <person name="Grigoriev I.V."/>
            <person name="Hibbett D.S."/>
            <person name="Martin F."/>
            <person name="Nordberg H.P."/>
            <person name="Cantor M.N."/>
            <person name="Hua S.X."/>
        </authorList>
    </citation>
    <scope>NUCLEOTIDE SEQUENCE [LARGE SCALE GENOMIC DNA]</scope>
    <source>
        <strain evidence="3">h7</strain>
    </source>
</reference>
<proteinExistence type="predicted"/>
<gene>
    <name evidence="2" type="ORF">M413DRAFT_22970</name>
</gene>
<dbReference type="Proteomes" id="UP000053424">
    <property type="component" value="Unassembled WGS sequence"/>
</dbReference>
<feature type="region of interest" description="Disordered" evidence="1">
    <location>
        <begin position="47"/>
        <end position="67"/>
    </location>
</feature>
<accession>A0A0C2Z5K6</accession>
<evidence type="ECO:0000313" key="2">
    <source>
        <dbReference type="EMBL" id="KIM48482.1"/>
    </source>
</evidence>
<sequence>MAASSPGQHGLPISRGFLPVTEWKLPISAERRIALEVIQEKLRGHPQFYPEYGTKRPTTGYKSHSTISESPNYIAGTSLIIDEKPEAKKAAEFGIVHSLTFTLKSPQKPPDKRAKDPVVTGRDYPEVNASG</sequence>
<dbReference type="AlphaFoldDB" id="A0A0C2Z5K6"/>
<protein>
    <submittedName>
        <fullName evidence="2">Uncharacterized protein</fullName>
    </submittedName>
</protein>
<evidence type="ECO:0000256" key="1">
    <source>
        <dbReference type="SAM" id="MobiDB-lite"/>
    </source>
</evidence>
<name>A0A0C2Z5K6_HEBCY</name>
<keyword evidence="3" id="KW-1185">Reference proteome</keyword>
<feature type="compositionally biased region" description="Polar residues" evidence="1">
    <location>
        <begin position="56"/>
        <end position="67"/>
    </location>
</feature>
<reference evidence="3" key="2">
    <citation type="submission" date="2015-01" db="EMBL/GenBank/DDBJ databases">
        <title>Evolutionary Origins and Diversification of the Mycorrhizal Mutualists.</title>
        <authorList>
            <consortium name="DOE Joint Genome Institute"/>
            <consortium name="Mycorrhizal Genomics Consortium"/>
            <person name="Kohler A."/>
            <person name="Kuo A."/>
            <person name="Nagy L.G."/>
            <person name="Floudas D."/>
            <person name="Copeland A."/>
            <person name="Barry K.W."/>
            <person name="Cichocki N."/>
            <person name="Veneault-Fourrey C."/>
            <person name="LaButti K."/>
            <person name="Lindquist E.A."/>
            <person name="Lipzen A."/>
            <person name="Lundell T."/>
            <person name="Morin E."/>
            <person name="Murat C."/>
            <person name="Riley R."/>
            <person name="Ohm R."/>
            <person name="Sun H."/>
            <person name="Tunlid A."/>
            <person name="Henrissat B."/>
            <person name="Grigoriev I.V."/>
            <person name="Hibbett D.S."/>
            <person name="Martin F."/>
        </authorList>
    </citation>
    <scope>NUCLEOTIDE SEQUENCE [LARGE SCALE GENOMIC DNA]</scope>
    <source>
        <strain evidence="3">h7</strain>
    </source>
</reference>
<organism evidence="2 3">
    <name type="scientific">Hebeloma cylindrosporum</name>
    <dbReference type="NCBI Taxonomy" id="76867"/>
    <lineage>
        <taxon>Eukaryota</taxon>
        <taxon>Fungi</taxon>
        <taxon>Dikarya</taxon>
        <taxon>Basidiomycota</taxon>
        <taxon>Agaricomycotina</taxon>
        <taxon>Agaricomycetes</taxon>
        <taxon>Agaricomycetidae</taxon>
        <taxon>Agaricales</taxon>
        <taxon>Agaricineae</taxon>
        <taxon>Hymenogastraceae</taxon>
        <taxon>Hebeloma</taxon>
    </lineage>
</organism>
<dbReference type="HOGENOM" id="CLU_1927878_0_0_1"/>
<dbReference type="EMBL" id="KN831769">
    <property type="protein sequence ID" value="KIM48482.1"/>
    <property type="molecule type" value="Genomic_DNA"/>
</dbReference>
<evidence type="ECO:0000313" key="3">
    <source>
        <dbReference type="Proteomes" id="UP000053424"/>
    </source>
</evidence>